<sequence>MSSSKGLAAAFDLGTTTIAASLVEPATGTRLAVTGAMNPQRRWGSDVLARLTAGGDPETLRAMQAALSAEMERMTGELLDRAGASPADLAQVAIAGNPSMETIALALPVESLAHPPFRPLFSAGKVTTTLDLGWSRAYPCYLLPLPGGFVGGDLLAFLFGMTETPTAGTLFLDVGTNAEIALFDGERYLATSAAAGPAFEGGNLKCGMAALPGAVSAVQIKGDRLLLTTIAGAPPRGICGSGVLETVAALLEEGIVEPTGRLVPAVEIDSNLGTRVQEVNGVPAFVLHRDAKGLVYLDQEDIRALQLAKGAMRGGMEILLEKANLTQDDVARVVLTGSFGAVLSPDVLKKVGIFNEKMVRITGFIKEGALAGVERVLLTEDGREQMEALAQQVRVIPLSGTPLFEKHFLAHIDFPKP</sequence>
<name>A0ABX8LEV2_9BACT</name>
<evidence type="ECO:0000259" key="2">
    <source>
        <dbReference type="Pfam" id="PF17651"/>
    </source>
</evidence>
<keyword evidence="4" id="KW-1185">Reference proteome</keyword>
<dbReference type="InterPro" id="IPR027980">
    <property type="entry name" value="RACo_C"/>
</dbReference>
<dbReference type="InterPro" id="IPR052911">
    <property type="entry name" value="Corrinoid_activation_enz"/>
</dbReference>
<dbReference type="Pfam" id="PF17651">
    <property type="entry name" value="Raco_middle"/>
    <property type="match status" value="1"/>
</dbReference>
<evidence type="ECO:0000313" key="3">
    <source>
        <dbReference type="EMBL" id="QXE90576.1"/>
    </source>
</evidence>
<dbReference type="EMBL" id="CP077683">
    <property type="protein sequence ID" value="QXE90576.1"/>
    <property type="molecule type" value="Genomic_DNA"/>
</dbReference>
<dbReference type="InterPro" id="IPR041414">
    <property type="entry name" value="Raco-like_middle"/>
</dbReference>
<dbReference type="Pfam" id="PF14574">
    <property type="entry name" value="RACo_C_ter"/>
    <property type="match status" value="1"/>
</dbReference>
<feature type="domain" description="RACo-like middle region" evidence="2">
    <location>
        <begin position="8"/>
        <end position="158"/>
    </location>
</feature>
<dbReference type="PANTHER" id="PTHR42895:SF2">
    <property type="entry name" value="IRON-SULFUR CLUSTER PROTEIN"/>
    <property type="match status" value="1"/>
</dbReference>
<evidence type="ECO:0000313" key="4">
    <source>
        <dbReference type="Proteomes" id="UP000683559"/>
    </source>
</evidence>
<proteinExistence type="predicted"/>
<evidence type="ECO:0000259" key="1">
    <source>
        <dbReference type="Pfam" id="PF14574"/>
    </source>
</evidence>
<organism evidence="3 4">
    <name type="scientific">Geomonas subterranea</name>
    <dbReference type="NCBI Taxonomy" id="2847989"/>
    <lineage>
        <taxon>Bacteria</taxon>
        <taxon>Pseudomonadati</taxon>
        <taxon>Thermodesulfobacteriota</taxon>
        <taxon>Desulfuromonadia</taxon>
        <taxon>Geobacterales</taxon>
        <taxon>Geobacteraceae</taxon>
        <taxon>Geomonas</taxon>
    </lineage>
</organism>
<dbReference type="Proteomes" id="UP000683559">
    <property type="component" value="Chromosome"/>
</dbReference>
<protein>
    <submittedName>
        <fullName evidence="3">DUF4445 domain-containing protein</fullName>
    </submittedName>
</protein>
<accession>A0ABX8LEV2</accession>
<dbReference type="RefSeq" id="WP_217287204.1">
    <property type="nucleotide sequence ID" value="NZ_CP077683.1"/>
</dbReference>
<feature type="domain" description="RACo C-terminal" evidence="1">
    <location>
        <begin position="169"/>
        <end position="416"/>
    </location>
</feature>
<dbReference type="PANTHER" id="PTHR42895">
    <property type="entry name" value="IRON-SULFUR CLUSTER-BINDING PROTEIN-RELATED"/>
    <property type="match status" value="1"/>
</dbReference>
<gene>
    <name evidence="3" type="ORF">KP001_19590</name>
</gene>
<reference evidence="3 4" key="1">
    <citation type="submission" date="2021-06" db="EMBL/GenBank/DDBJ databases">
        <title>Gemonas diversity in paddy soil.</title>
        <authorList>
            <person name="Liu G."/>
        </authorList>
    </citation>
    <scope>NUCLEOTIDE SEQUENCE [LARGE SCALE GENOMIC DNA]</scope>
    <source>
        <strain evidence="3 4">RG2</strain>
    </source>
</reference>